<evidence type="ECO:0000313" key="1">
    <source>
        <dbReference type="EMBL" id="ETK06528.1"/>
    </source>
</evidence>
<accession>W2CHL5</accession>
<reference evidence="1 2" key="1">
    <citation type="submission" date="2013-11" db="EMBL/GenBank/DDBJ databases">
        <title>Single cell genomics of uncultured Tannerella BU063 (oral taxon 286).</title>
        <authorList>
            <person name="Beall C.J."/>
            <person name="Campbell A.G."/>
            <person name="Griffen A.L."/>
            <person name="Podar M."/>
            <person name="Leys E.J."/>
        </authorList>
    </citation>
    <scope>NUCLEOTIDE SEQUENCE [LARGE SCALE GENOMIC DNA]</scope>
    <source>
        <strain evidence="1">Cell 1/3</strain>
    </source>
</reference>
<dbReference type="AlphaFoldDB" id="W2CHL5"/>
<sequence length="68" mass="7766">MSTNKEMRKILRDSASVKALAEAFGVTTRMVNMALNGEFRRDLVKRIRQRALDMGLKEKGKEQVTVLK</sequence>
<dbReference type="Proteomes" id="UP000034982">
    <property type="component" value="Unassembled WGS sequence"/>
</dbReference>
<gene>
    <name evidence="1" type="ORF">T230_12110</name>
</gene>
<comment type="caution">
    <text evidence="1">The sequence shown here is derived from an EMBL/GenBank/DDBJ whole genome shotgun (WGS) entry which is preliminary data.</text>
</comment>
<evidence type="ECO:0000313" key="2">
    <source>
        <dbReference type="Proteomes" id="UP000034982"/>
    </source>
</evidence>
<dbReference type="PATRIC" id="fig|1411022.3.peg.1490"/>
<organism evidence="1 2">
    <name type="scientific">Tannerella sp. oral taxon BU063 isolate Cell 1/3</name>
    <dbReference type="NCBI Taxonomy" id="1411022"/>
    <lineage>
        <taxon>Bacteria</taxon>
        <taxon>Pseudomonadati</taxon>
        <taxon>Bacteroidota</taxon>
        <taxon>Bacteroidia</taxon>
        <taxon>Bacteroidales</taxon>
        <taxon>Tannerellaceae</taxon>
        <taxon>Tannerella</taxon>
    </lineage>
</organism>
<protein>
    <submittedName>
        <fullName evidence="1">Uncharacterized protein</fullName>
    </submittedName>
</protein>
<proteinExistence type="predicted"/>
<name>W2CHL5_9BACT</name>
<dbReference type="EMBL" id="AYYE01001171">
    <property type="protein sequence ID" value="ETK06528.1"/>
    <property type="molecule type" value="Genomic_DNA"/>
</dbReference>